<dbReference type="InterPro" id="IPR049906">
    <property type="entry name" value="LxmA-like_leader"/>
</dbReference>
<proteinExistence type="predicted"/>
<dbReference type="EMBL" id="BAABIM010000001">
    <property type="protein sequence ID" value="GAA4670276.1"/>
    <property type="molecule type" value="Genomic_DNA"/>
</dbReference>
<feature type="region of interest" description="Disordered" evidence="1">
    <location>
        <begin position="1"/>
        <end position="20"/>
    </location>
</feature>
<accession>A0ABP8VTV9</accession>
<dbReference type="NCBIfam" id="NF038146">
    <property type="entry name" value="LxmA_leader"/>
    <property type="match status" value="1"/>
</dbReference>
<evidence type="ECO:0000313" key="3">
    <source>
        <dbReference type="Proteomes" id="UP001500621"/>
    </source>
</evidence>
<evidence type="ECO:0000256" key="1">
    <source>
        <dbReference type="SAM" id="MobiDB-lite"/>
    </source>
</evidence>
<sequence length="80" mass="8181">MPHPGLWLARGHSHPNQKENTMSTQDLIAGYAAYTDAAELGATGGDAPAVTPTTTSSSFCVATSAAVISASVDNTFDHSC</sequence>
<reference evidence="3" key="1">
    <citation type="journal article" date="2019" name="Int. J. Syst. Evol. Microbiol.">
        <title>The Global Catalogue of Microorganisms (GCM) 10K type strain sequencing project: providing services to taxonomists for standard genome sequencing and annotation.</title>
        <authorList>
            <consortium name="The Broad Institute Genomics Platform"/>
            <consortium name="The Broad Institute Genome Sequencing Center for Infectious Disease"/>
            <person name="Wu L."/>
            <person name="Ma J."/>
        </authorList>
    </citation>
    <scope>NUCLEOTIDE SEQUENCE [LARGE SCALE GENOMIC DNA]</scope>
    <source>
        <strain evidence="3">JCM 18127</strain>
    </source>
</reference>
<dbReference type="Proteomes" id="UP001500621">
    <property type="component" value="Unassembled WGS sequence"/>
</dbReference>
<name>A0ABP8VTV9_9ACTN</name>
<evidence type="ECO:0008006" key="4">
    <source>
        <dbReference type="Google" id="ProtNLM"/>
    </source>
</evidence>
<keyword evidence="3" id="KW-1185">Reference proteome</keyword>
<comment type="caution">
    <text evidence="2">The sequence shown here is derived from an EMBL/GenBank/DDBJ whole genome shotgun (WGS) entry which is preliminary data.</text>
</comment>
<protein>
    <recommendedName>
        <fullName evidence="4">Thiocillin family RiPP</fullName>
    </recommendedName>
</protein>
<gene>
    <name evidence="2" type="ORF">GCM10023226_03550</name>
</gene>
<evidence type="ECO:0000313" key="2">
    <source>
        <dbReference type="EMBL" id="GAA4670276.1"/>
    </source>
</evidence>
<organism evidence="2 3">
    <name type="scientific">Nocardioides nanhaiensis</name>
    <dbReference type="NCBI Taxonomy" id="1476871"/>
    <lineage>
        <taxon>Bacteria</taxon>
        <taxon>Bacillati</taxon>
        <taxon>Actinomycetota</taxon>
        <taxon>Actinomycetes</taxon>
        <taxon>Propionibacteriales</taxon>
        <taxon>Nocardioidaceae</taxon>
        <taxon>Nocardioides</taxon>
    </lineage>
</organism>